<dbReference type="AlphaFoldDB" id="A0AAN7MXM4"/>
<evidence type="ECO:0000313" key="1">
    <source>
        <dbReference type="EMBL" id="KAK4815444.1"/>
    </source>
</evidence>
<dbReference type="EMBL" id="JAUNZN010000009">
    <property type="protein sequence ID" value="KAK4815444.1"/>
    <property type="molecule type" value="Genomic_DNA"/>
</dbReference>
<gene>
    <name evidence="1" type="ORF">QYF61_002833</name>
</gene>
<accession>A0AAN7MXM4</accession>
<keyword evidence="2" id="KW-1185">Reference proteome</keyword>
<protein>
    <submittedName>
        <fullName evidence="1">Uncharacterized protein</fullName>
    </submittedName>
</protein>
<proteinExistence type="predicted"/>
<comment type="caution">
    <text evidence="1">The sequence shown here is derived from an EMBL/GenBank/DDBJ whole genome shotgun (WGS) entry which is preliminary data.</text>
</comment>
<name>A0AAN7MXM4_MYCAM</name>
<reference evidence="1 2" key="1">
    <citation type="journal article" date="2023" name="J. Hered.">
        <title>Chromosome-level genome of the wood stork (Mycteria americana) provides insight into avian chromosome evolution.</title>
        <authorList>
            <person name="Flamio R. Jr."/>
            <person name="Ramstad K.M."/>
        </authorList>
    </citation>
    <scope>NUCLEOTIDE SEQUENCE [LARGE SCALE GENOMIC DNA]</scope>
    <source>
        <strain evidence="1">JAX WOST 10</strain>
    </source>
</reference>
<sequence>MAHKPFSVGEQEVQRGTFPRWLTHQLCQERPCSPAHRQVEVEQQLGQCPRPTPAATPPQDVTYRVVLSILPPSYLFSQLRTQRVSLPLHFSLGMSKQRGCDSQQLNSKFMTFRQGPEVSLVIQFAACQRIAVSYKHSYHCLITRIFQNNCFLLTTLLKWLEKWANRNLVQFSKGKCQTLHLGRNNPMH</sequence>
<dbReference type="Proteomes" id="UP001333110">
    <property type="component" value="Unassembled WGS sequence"/>
</dbReference>
<organism evidence="1 2">
    <name type="scientific">Mycteria americana</name>
    <name type="common">Wood stork</name>
    <dbReference type="NCBI Taxonomy" id="33587"/>
    <lineage>
        <taxon>Eukaryota</taxon>
        <taxon>Metazoa</taxon>
        <taxon>Chordata</taxon>
        <taxon>Craniata</taxon>
        <taxon>Vertebrata</taxon>
        <taxon>Euteleostomi</taxon>
        <taxon>Archelosauria</taxon>
        <taxon>Archosauria</taxon>
        <taxon>Dinosauria</taxon>
        <taxon>Saurischia</taxon>
        <taxon>Theropoda</taxon>
        <taxon>Coelurosauria</taxon>
        <taxon>Aves</taxon>
        <taxon>Neognathae</taxon>
        <taxon>Neoaves</taxon>
        <taxon>Aequornithes</taxon>
        <taxon>Ciconiiformes</taxon>
        <taxon>Ciconiidae</taxon>
        <taxon>Mycteria</taxon>
    </lineage>
</organism>
<evidence type="ECO:0000313" key="2">
    <source>
        <dbReference type="Proteomes" id="UP001333110"/>
    </source>
</evidence>